<feature type="domain" description="Formyl transferase N-terminal" evidence="9">
    <location>
        <begin position="6"/>
        <end position="183"/>
    </location>
</feature>
<proteinExistence type="inferred from homology"/>
<dbReference type="EMBL" id="JTJO01000008">
    <property type="protein sequence ID" value="OBX00621.1"/>
    <property type="molecule type" value="Genomic_DNA"/>
</dbReference>
<evidence type="ECO:0000256" key="1">
    <source>
        <dbReference type="ARBA" id="ARBA00002606"/>
    </source>
</evidence>
<keyword evidence="5 8" id="KW-0808">Transferase</keyword>
<sequence length="318" mass="35000">MKPLNIIFAGTPDFAAQHLQALLASQHRVIAVYTQPDKPAGRGKKLQPSAVKQLALAHNLPIFQPKSLRKEEAQQQLAQLNADVMVVVAYGLILPKAVLAMPRLGCLNVHGSLLPRWRGAAPIQRAIWAGDEQTGVTIMQMDEGLDTGDMLHKVSCEISKDETSASLYQKLATLAPQALIEVLDHLEEGKYPPQAQQNEFSNYAEKLSKEEAKLDWSLPAVQLERCIRAFNPWPISWLQTTDAQGNNQILKVYQATVLPHQNQTAGTVLQANKQGIQIATADGVLNITQLQPAGKKPMAVQDFLNGRGDWFEVGKQLD</sequence>
<dbReference type="EC" id="2.1.2.9" evidence="3 8"/>
<dbReference type="InterPro" id="IPR041711">
    <property type="entry name" value="Met-tRNA-FMT_N"/>
</dbReference>
<dbReference type="RefSeq" id="WP_065231907.1">
    <property type="nucleotide sequence ID" value="NZ_JTJN01000045.1"/>
</dbReference>
<evidence type="ECO:0000256" key="8">
    <source>
        <dbReference type="HAMAP-Rule" id="MF_00182"/>
    </source>
</evidence>
<dbReference type="CDD" id="cd08704">
    <property type="entry name" value="Met_tRNA_FMT_C"/>
    <property type="match status" value="1"/>
</dbReference>
<evidence type="ECO:0000256" key="4">
    <source>
        <dbReference type="ARBA" id="ARBA00016014"/>
    </source>
</evidence>
<dbReference type="InterPro" id="IPR044135">
    <property type="entry name" value="Met-tRNA-FMT_C"/>
</dbReference>
<dbReference type="FunFam" id="3.40.50.170:FF:000003">
    <property type="entry name" value="Methionyl-tRNA formyltransferase"/>
    <property type="match status" value="1"/>
</dbReference>
<feature type="binding site" evidence="8">
    <location>
        <begin position="112"/>
        <end position="115"/>
    </location>
    <ligand>
        <name>(6S)-5,6,7,8-tetrahydrofolate</name>
        <dbReference type="ChEBI" id="CHEBI:57453"/>
    </ligand>
</feature>
<dbReference type="InterPro" id="IPR005793">
    <property type="entry name" value="Formyl_trans_C"/>
</dbReference>
<evidence type="ECO:0000256" key="3">
    <source>
        <dbReference type="ARBA" id="ARBA00012261"/>
    </source>
</evidence>
<evidence type="ECO:0000259" key="9">
    <source>
        <dbReference type="Pfam" id="PF00551"/>
    </source>
</evidence>
<protein>
    <recommendedName>
        <fullName evidence="4 8">Methionyl-tRNA formyltransferase</fullName>
        <ecNumber evidence="3 8">2.1.2.9</ecNumber>
    </recommendedName>
</protein>
<dbReference type="SUPFAM" id="SSF50486">
    <property type="entry name" value="FMT C-terminal domain-like"/>
    <property type="match status" value="1"/>
</dbReference>
<dbReference type="Pfam" id="PF00551">
    <property type="entry name" value="Formyl_trans_N"/>
    <property type="match status" value="1"/>
</dbReference>
<dbReference type="Proteomes" id="UP000092643">
    <property type="component" value="Unassembled WGS sequence"/>
</dbReference>
<gene>
    <name evidence="8 11" type="primary">fmt</name>
    <name evidence="11" type="ORF">QV03_01945</name>
</gene>
<accession>A0A1A7NWM8</accession>
<dbReference type="GO" id="GO:0004479">
    <property type="term" value="F:methionyl-tRNA formyltransferase activity"/>
    <property type="evidence" value="ECO:0007669"/>
    <property type="project" value="UniProtKB-UniRule"/>
</dbReference>
<dbReference type="CDD" id="cd08646">
    <property type="entry name" value="FMT_core_Met-tRNA-FMT_N"/>
    <property type="match status" value="1"/>
</dbReference>
<dbReference type="InterPro" id="IPR036477">
    <property type="entry name" value="Formyl_transf_N_sf"/>
</dbReference>
<name>A0A1A7NWM8_9PAST</name>
<dbReference type="NCBIfam" id="TIGR00460">
    <property type="entry name" value="fmt"/>
    <property type="match status" value="1"/>
</dbReference>
<dbReference type="SUPFAM" id="SSF53328">
    <property type="entry name" value="Formyltransferase"/>
    <property type="match status" value="1"/>
</dbReference>
<dbReference type="HAMAP" id="MF_00182">
    <property type="entry name" value="Formyl_trans"/>
    <property type="match status" value="1"/>
</dbReference>
<dbReference type="InterPro" id="IPR011034">
    <property type="entry name" value="Formyl_transferase-like_C_sf"/>
</dbReference>
<evidence type="ECO:0000256" key="5">
    <source>
        <dbReference type="ARBA" id="ARBA00022679"/>
    </source>
</evidence>
<dbReference type="FunFam" id="3.40.50.12230:FF:000001">
    <property type="entry name" value="Methionyl-tRNA formyltransferase"/>
    <property type="match status" value="1"/>
</dbReference>
<dbReference type="Pfam" id="PF02911">
    <property type="entry name" value="Formyl_trans_C"/>
    <property type="match status" value="1"/>
</dbReference>
<evidence type="ECO:0000259" key="10">
    <source>
        <dbReference type="Pfam" id="PF02911"/>
    </source>
</evidence>
<dbReference type="Gene3D" id="3.40.50.170">
    <property type="entry name" value="Formyl transferase, N-terminal domain"/>
    <property type="match status" value="1"/>
</dbReference>
<dbReference type="InterPro" id="IPR001555">
    <property type="entry name" value="GART_AS"/>
</dbReference>
<evidence type="ECO:0000256" key="6">
    <source>
        <dbReference type="ARBA" id="ARBA00022917"/>
    </source>
</evidence>
<evidence type="ECO:0000313" key="12">
    <source>
        <dbReference type="Proteomes" id="UP000092643"/>
    </source>
</evidence>
<organism evidence="11 12">
    <name type="scientific">Gallibacterium anatis</name>
    <dbReference type="NCBI Taxonomy" id="750"/>
    <lineage>
        <taxon>Bacteria</taxon>
        <taxon>Pseudomonadati</taxon>
        <taxon>Pseudomonadota</taxon>
        <taxon>Gammaproteobacteria</taxon>
        <taxon>Pasteurellales</taxon>
        <taxon>Pasteurellaceae</taxon>
        <taxon>Gallibacterium</taxon>
    </lineage>
</organism>
<dbReference type="GO" id="GO:0005829">
    <property type="term" value="C:cytosol"/>
    <property type="evidence" value="ECO:0007669"/>
    <property type="project" value="TreeGrafter"/>
</dbReference>
<dbReference type="Gene3D" id="3.10.25.10">
    <property type="entry name" value="Formyl transferase, C-terminal domain"/>
    <property type="match status" value="1"/>
</dbReference>
<dbReference type="InterPro" id="IPR005794">
    <property type="entry name" value="Fmt"/>
</dbReference>
<comment type="similarity">
    <text evidence="2 8">Belongs to the Fmt family.</text>
</comment>
<keyword evidence="6 8" id="KW-0648">Protein biosynthesis</keyword>
<feature type="domain" description="Formyl transferase C-terminal" evidence="10">
    <location>
        <begin position="206"/>
        <end position="307"/>
    </location>
</feature>
<evidence type="ECO:0000256" key="7">
    <source>
        <dbReference type="ARBA" id="ARBA00048558"/>
    </source>
</evidence>
<dbReference type="PROSITE" id="PS00373">
    <property type="entry name" value="GART"/>
    <property type="match status" value="1"/>
</dbReference>
<evidence type="ECO:0000256" key="2">
    <source>
        <dbReference type="ARBA" id="ARBA00010699"/>
    </source>
</evidence>
<dbReference type="InterPro" id="IPR037022">
    <property type="entry name" value="Formyl_trans_C_sf"/>
</dbReference>
<comment type="catalytic activity">
    <reaction evidence="7 8">
        <text>L-methionyl-tRNA(fMet) + (6R)-10-formyltetrahydrofolate = N-formyl-L-methionyl-tRNA(fMet) + (6S)-5,6,7,8-tetrahydrofolate + H(+)</text>
        <dbReference type="Rhea" id="RHEA:24380"/>
        <dbReference type="Rhea" id="RHEA-COMP:9952"/>
        <dbReference type="Rhea" id="RHEA-COMP:9953"/>
        <dbReference type="ChEBI" id="CHEBI:15378"/>
        <dbReference type="ChEBI" id="CHEBI:57453"/>
        <dbReference type="ChEBI" id="CHEBI:78530"/>
        <dbReference type="ChEBI" id="CHEBI:78844"/>
        <dbReference type="ChEBI" id="CHEBI:195366"/>
        <dbReference type="EC" id="2.1.2.9"/>
    </reaction>
</comment>
<comment type="caution">
    <text evidence="11">The sequence shown here is derived from an EMBL/GenBank/DDBJ whole genome shotgun (WGS) entry which is preliminary data.</text>
</comment>
<dbReference type="PATRIC" id="fig|750.21.peg.1752"/>
<dbReference type="AlphaFoldDB" id="A0A1A7NWM8"/>
<dbReference type="OrthoDB" id="9802815at2"/>
<dbReference type="PANTHER" id="PTHR11138:SF5">
    <property type="entry name" value="METHIONYL-TRNA FORMYLTRANSFERASE, MITOCHONDRIAL"/>
    <property type="match status" value="1"/>
</dbReference>
<dbReference type="PANTHER" id="PTHR11138">
    <property type="entry name" value="METHIONYL-TRNA FORMYLTRANSFERASE"/>
    <property type="match status" value="1"/>
</dbReference>
<comment type="function">
    <text evidence="1 8">Attaches a formyl group to the free amino group of methionyl-tRNA(fMet). The formyl group appears to play a dual role in the initiator identity of N-formylmethionyl-tRNA by promoting its recognition by IF2 and preventing the misappropriation of this tRNA by the elongation apparatus.</text>
</comment>
<dbReference type="InterPro" id="IPR002376">
    <property type="entry name" value="Formyl_transf_N"/>
</dbReference>
<evidence type="ECO:0000313" key="11">
    <source>
        <dbReference type="EMBL" id="OBX00621.1"/>
    </source>
</evidence>
<reference evidence="11 12" key="1">
    <citation type="submission" date="2014-11" db="EMBL/GenBank/DDBJ databases">
        <title>Pan-genome of Gallibacterium spp.</title>
        <authorList>
            <person name="Kudirkiene E."/>
            <person name="Bojesen A.M."/>
        </authorList>
    </citation>
    <scope>NUCLEOTIDE SEQUENCE [LARGE SCALE GENOMIC DNA]</scope>
    <source>
        <strain evidence="11 12">F 279</strain>
    </source>
</reference>